<evidence type="ECO:0000313" key="15">
    <source>
        <dbReference type="Proteomes" id="UP000076420"/>
    </source>
</evidence>
<comment type="catalytic activity">
    <reaction evidence="1">
        <text>Thiol-dependent hydrolysis of ester, thioester, amide, peptide and isopeptide bonds formed by the C-terminal Gly of ubiquitin (a 76-residue protein attached to proteins as an intracellular targeting signal).</text>
        <dbReference type="EC" id="3.4.19.12"/>
    </reaction>
</comment>
<evidence type="ECO:0000256" key="8">
    <source>
        <dbReference type="ARBA" id="ARBA00058284"/>
    </source>
</evidence>
<feature type="active site" evidence="11">
    <location>
        <position position="125"/>
    </location>
</feature>
<dbReference type="GO" id="GO:0004843">
    <property type="term" value="F:cysteine-type deubiquitinase activity"/>
    <property type="evidence" value="ECO:0007669"/>
    <property type="project" value="UniProtKB-EC"/>
</dbReference>
<dbReference type="EC" id="3.4.19.12" evidence="3"/>
<keyword evidence="7 11" id="KW-0378">Hydrolase</keyword>
<comment type="function">
    <text evidence="8">Cleaves 'Lys-63'-linked poly-ubiquitin chains, and with lesser efficiency 'Lys-48'-linked poly-ubiquitin chains (in vitro). May act as a deubiquitinating enzyme.</text>
</comment>
<dbReference type="Gene3D" id="3.90.70.40">
    <property type="match status" value="1"/>
</dbReference>
<feature type="compositionally biased region" description="Low complexity" evidence="12">
    <location>
        <begin position="199"/>
        <end position="218"/>
    </location>
</feature>
<feature type="compositionally biased region" description="Basic and acidic residues" evidence="12">
    <location>
        <begin position="185"/>
        <end position="197"/>
    </location>
</feature>
<dbReference type="SMART" id="SM01246">
    <property type="entry name" value="Josephin"/>
    <property type="match status" value="1"/>
</dbReference>
<evidence type="ECO:0000256" key="7">
    <source>
        <dbReference type="ARBA" id="ARBA00022801"/>
    </source>
</evidence>
<organism evidence="14 15">
    <name type="scientific">Biomphalaria glabrata</name>
    <name type="common">Bloodfluke planorb</name>
    <name type="synonym">Freshwater snail</name>
    <dbReference type="NCBI Taxonomy" id="6526"/>
    <lineage>
        <taxon>Eukaryota</taxon>
        <taxon>Metazoa</taxon>
        <taxon>Spiralia</taxon>
        <taxon>Lophotrochozoa</taxon>
        <taxon>Mollusca</taxon>
        <taxon>Gastropoda</taxon>
        <taxon>Heterobranchia</taxon>
        <taxon>Euthyneura</taxon>
        <taxon>Panpulmonata</taxon>
        <taxon>Hygrophila</taxon>
        <taxon>Lymnaeoidea</taxon>
        <taxon>Planorbidae</taxon>
        <taxon>Biomphalaria</taxon>
    </lineage>
</organism>
<keyword evidence="5" id="KW-0645">Protease</keyword>
<dbReference type="STRING" id="6526.A0A2C9K6S3"/>
<feature type="active site" evidence="11">
    <location>
        <position position="23"/>
    </location>
</feature>
<comment type="subcellular location">
    <subcellularLocation>
        <location evidence="2">Cytoplasm</location>
        <location evidence="2">Cytosol</location>
    </subcellularLocation>
</comment>
<accession>A0A2C9K6S3</accession>
<proteinExistence type="predicted"/>
<dbReference type="PROSITE" id="PS50957">
    <property type="entry name" value="JOSEPHIN"/>
    <property type="match status" value="1"/>
</dbReference>
<dbReference type="Proteomes" id="UP000076420">
    <property type="component" value="Unassembled WGS sequence"/>
</dbReference>
<evidence type="ECO:0000256" key="9">
    <source>
        <dbReference type="ARBA" id="ARBA00069892"/>
    </source>
</evidence>
<reference evidence="14" key="1">
    <citation type="submission" date="2020-05" db="UniProtKB">
        <authorList>
            <consortium name="EnsemblMetazoa"/>
        </authorList>
    </citation>
    <scope>IDENTIFICATION</scope>
    <source>
        <strain evidence="14">BB02</strain>
    </source>
</reference>
<dbReference type="PANTHER" id="PTHR13291:SF0">
    <property type="entry name" value="JOSEPHIN-LIKE PROTEIN"/>
    <property type="match status" value="1"/>
</dbReference>
<evidence type="ECO:0000256" key="6">
    <source>
        <dbReference type="ARBA" id="ARBA00022786"/>
    </source>
</evidence>
<evidence type="ECO:0000256" key="10">
    <source>
        <dbReference type="ARBA" id="ARBA00077222"/>
    </source>
</evidence>
<dbReference type="InterPro" id="IPR040053">
    <property type="entry name" value="JOSD1/2"/>
</dbReference>
<protein>
    <recommendedName>
        <fullName evidence="9">Josephin-2</fullName>
        <ecNumber evidence="3">3.4.19.12</ecNumber>
    </recommendedName>
    <alternativeName>
        <fullName evidence="10">Josephin domain-containing protein 2</fullName>
    </alternativeName>
</protein>
<evidence type="ECO:0000256" key="3">
    <source>
        <dbReference type="ARBA" id="ARBA00012759"/>
    </source>
</evidence>
<evidence type="ECO:0000256" key="1">
    <source>
        <dbReference type="ARBA" id="ARBA00000707"/>
    </source>
</evidence>
<dbReference type="KEGG" id="bgt:106053515"/>
<dbReference type="VEuPathDB" id="VectorBase:BGLB014210"/>
<keyword evidence="4" id="KW-0963">Cytoplasm</keyword>
<feature type="domain" description="Josephin" evidence="13">
    <location>
        <begin position="10"/>
        <end position="188"/>
    </location>
</feature>
<dbReference type="GO" id="GO:0005829">
    <property type="term" value="C:cytosol"/>
    <property type="evidence" value="ECO:0007669"/>
    <property type="project" value="UniProtKB-SubCell"/>
</dbReference>
<evidence type="ECO:0000259" key="13">
    <source>
        <dbReference type="PROSITE" id="PS50957"/>
    </source>
</evidence>
<dbReference type="GO" id="GO:0016579">
    <property type="term" value="P:protein deubiquitination"/>
    <property type="evidence" value="ECO:0007669"/>
    <property type="project" value="InterPro"/>
</dbReference>
<dbReference type="InterPro" id="IPR006155">
    <property type="entry name" value="Josephin"/>
</dbReference>
<name>A0A2C9K6S3_BIOGL</name>
<sequence length="243" mass="27177">MMSKKSDAGDKQLYHERQVKELCALHALNNLMQKKDAFTKKDLDDICLRLSPDTFINPHRSMLGLGNYDVNVIMAALQEKGYETIWFDKRKKVNVLIPDKIMGFILNTPTDYKLGFVKLPIHRKHWIAIRWLNGKYMNLDSKLDAPCAIGDEASLLEYLGSELSNGDKELLLVVEKEVYDNSLWRRDSEGGEKKDAHTSNSSGSSPSNSSCAGSPGSNILKDKSLANGTVAITDFRAQDHVSS</sequence>
<dbReference type="GO" id="GO:0006508">
    <property type="term" value="P:proteolysis"/>
    <property type="evidence" value="ECO:0007669"/>
    <property type="project" value="UniProtKB-KW"/>
</dbReference>
<dbReference type="FunFam" id="3.90.70.40:FF:000003">
    <property type="entry name" value="josephin-2 isoform X1"/>
    <property type="match status" value="1"/>
</dbReference>
<evidence type="ECO:0000256" key="4">
    <source>
        <dbReference type="ARBA" id="ARBA00022490"/>
    </source>
</evidence>
<dbReference type="AlphaFoldDB" id="A0A2C9K6S3"/>
<evidence type="ECO:0000313" key="14">
    <source>
        <dbReference type="EnsemblMetazoa" id="BGLB014210-PB"/>
    </source>
</evidence>
<evidence type="ECO:0000256" key="5">
    <source>
        <dbReference type="ARBA" id="ARBA00022670"/>
    </source>
</evidence>
<feature type="region of interest" description="Disordered" evidence="12">
    <location>
        <begin position="185"/>
        <end position="220"/>
    </location>
</feature>
<dbReference type="EnsemblMetazoa" id="BGLB014210-RB">
    <property type="protein sequence ID" value="BGLB014210-PB"/>
    <property type="gene ID" value="BGLB014210"/>
</dbReference>
<dbReference type="PANTHER" id="PTHR13291">
    <property type="entry name" value="JOSEPHIN 1, 2"/>
    <property type="match status" value="1"/>
</dbReference>
<evidence type="ECO:0000256" key="11">
    <source>
        <dbReference type="PROSITE-ProRule" id="PRU00331"/>
    </source>
</evidence>
<keyword evidence="6" id="KW-0833">Ubl conjugation pathway</keyword>
<dbReference type="RefSeq" id="XP_013064530.2">
    <property type="nucleotide sequence ID" value="XM_013209076.2"/>
</dbReference>
<gene>
    <name evidence="14" type="primary">106053515</name>
</gene>
<evidence type="ECO:0000256" key="12">
    <source>
        <dbReference type="SAM" id="MobiDB-lite"/>
    </source>
</evidence>
<dbReference type="OrthoDB" id="422700at2759"/>
<feature type="active site" evidence="11">
    <location>
        <position position="140"/>
    </location>
</feature>
<dbReference type="VEuPathDB" id="VectorBase:BGLAX_042208"/>
<dbReference type="Pfam" id="PF02099">
    <property type="entry name" value="Josephin"/>
    <property type="match status" value="1"/>
</dbReference>
<evidence type="ECO:0000256" key="2">
    <source>
        <dbReference type="ARBA" id="ARBA00004514"/>
    </source>
</evidence>